<comment type="caution">
    <text evidence="1">The sequence shown here is derived from an EMBL/GenBank/DDBJ whole genome shotgun (WGS) entry which is preliminary data.</text>
</comment>
<evidence type="ECO:0000313" key="1">
    <source>
        <dbReference type="EMBL" id="CAG8743493.1"/>
    </source>
</evidence>
<protein>
    <submittedName>
        <fullName evidence="1">15720_t:CDS:1</fullName>
    </submittedName>
</protein>
<organism evidence="1 2">
    <name type="scientific">Acaulospora colombiana</name>
    <dbReference type="NCBI Taxonomy" id="27376"/>
    <lineage>
        <taxon>Eukaryota</taxon>
        <taxon>Fungi</taxon>
        <taxon>Fungi incertae sedis</taxon>
        <taxon>Mucoromycota</taxon>
        <taxon>Glomeromycotina</taxon>
        <taxon>Glomeromycetes</taxon>
        <taxon>Diversisporales</taxon>
        <taxon>Acaulosporaceae</taxon>
        <taxon>Acaulospora</taxon>
    </lineage>
</organism>
<dbReference type="EMBL" id="CAJVPT010049201">
    <property type="protein sequence ID" value="CAG8743493.1"/>
    <property type="molecule type" value="Genomic_DNA"/>
</dbReference>
<name>A0ACA9QAR2_9GLOM</name>
<evidence type="ECO:0000313" key="2">
    <source>
        <dbReference type="Proteomes" id="UP000789525"/>
    </source>
</evidence>
<sequence>DFVSLRESALISLIKRNDLQMEEIKIWEKVIQWGIAKNPTLPSD</sequence>
<feature type="non-terminal residue" evidence="1">
    <location>
        <position position="1"/>
    </location>
</feature>
<accession>A0ACA9QAR2</accession>
<gene>
    <name evidence="1" type="ORF">ACOLOM_LOCUS12307</name>
</gene>
<proteinExistence type="predicted"/>
<keyword evidence="2" id="KW-1185">Reference proteome</keyword>
<reference evidence="1" key="1">
    <citation type="submission" date="2021-06" db="EMBL/GenBank/DDBJ databases">
        <authorList>
            <person name="Kallberg Y."/>
            <person name="Tangrot J."/>
            <person name="Rosling A."/>
        </authorList>
    </citation>
    <scope>NUCLEOTIDE SEQUENCE</scope>
    <source>
        <strain evidence="1">CL356</strain>
    </source>
</reference>
<dbReference type="Proteomes" id="UP000789525">
    <property type="component" value="Unassembled WGS sequence"/>
</dbReference>
<feature type="non-terminal residue" evidence="1">
    <location>
        <position position="44"/>
    </location>
</feature>